<evidence type="ECO:0000313" key="5">
    <source>
        <dbReference type="EMBL" id="MDR7362417.1"/>
    </source>
</evidence>
<dbReference type="Pfam" id="PF00198">
    <property type="entry name" value="2-oxoacid_dh"/>
    <property type="match status" value="1"/>
</dbReference>
<comment type="cofactor">
    <cofactor evidence="1">
        <name>(R)-lipoate</name>
        <dbReference type="ChEBI" id="CHEBI:83088"/>
    </cofactor>
</comment>
<organism evidence="5 6">
    <name type="scientific">Nocardioides marmoribigeumensis</name>
    <dbReference type="NCBI Taxonomy" id="433649"/>
    <lineage>
        <taxon>Bacteria</taxon>
        <taxon>Bacillati</taxon>
        <taxon>Actinomycetota</taxon>
        <taxon>Actinomycetes</taxon>
        <taxon>Propionibacteriales</taxon>
        <taxon>Nocardioidaceae</taxon>
        <taxon>Nocardioides</taxon>
    </lineage>
</organism>
<dbReference type="Gene3D" id="3.30.559.10">
    <property type="entry name" value="Chloramphenicol acetyltransferase-like domain"/>
    <property type="match status" value="1"/>
</dbReference>
<evidence type="ECO:0000256" key="2">
    <source>
        <dbReference type="ARBA" id="ARBA00022679"/>
    </source>
</evidence>
<keyword evidence="5" id="KW-0670">Pyruvate</keyword>
<dbReference type="RefSeq" id="WP_310301733.1">
    <property type="nucleotide sequence ID" value="NZ_BAAAPS010000008.1"/>
</dbReference>
<dbReference type="PANTHER" id="PTHR43178">
    <property type="entry name" value="DIHYDROLIPOAMIDE ACETYLTRANSFERASE COMPONENT OF PYRUVATE DEHYDROGENASE COMPLEX"/>
    <property type="match status" value="1"/>
</dbReference>
<dbReference type="SUPFAM" id="SSF52777">
    <property type="entry name" value="CoA-dependent acyltransferases"/>
    <property type="match status" value="1"/>
</dbReference>
<accession>A0ABU2BUV6</accession>
<feature type="domain" description="2-oxoacid dehydrogenase acyltransferase catalytic" evidence="4">
    <location>
        <begin position="6"/>
        <end position="239"/>
    </location>
</feature>
<keyword evidence="6" id="KW-1185">Reference proteome</keyword>
<evidence type="ECO:0000313" key="6">
    <source>
        <dbReference type="Proteomes" id="UP001183648"/>
    </source>
</evidence>
<sequence length="250" mass="26976">MTVQPETHTTEKVSRVRRVIAQRMSESLRSTAQLTSVVEADLSAVMEARRRSGAAFRERHGVSLSPFAVVARAALDVIADHPKMASTLDLEAGTVRHSALVNLGVAVDTPEGLIVPNVKSAEQLTLPDLVRAIADLADRTRSRRLRPEDIEGGTFTMTNTGSRGSLLDTPILNYPELAILAVGRVVRRPVVRRDSDGAETIAIADTGFLCLTYDHRLIDGADAARFLEDIRTRLESGELISASALGLDGS</sequence>
<dbReference type="Proteomes" id="UP001183648">
    <property type="component" value="Unassembled WGS sequence"/>
</dbReference>
<proteinExistence type="predicted"/>
<dbReference type="InterPro" id="IPR050743">
    <property type="entry name" value="2-oxoacid_DH_E2_comp"/>
</dbReference>
<keyword evidence="2" id="KW-0808">Transferase</keyword>
<reference evidence="5 6" key="1">
    <citation type="submission" date="2023-07" db="EMBL/GenBank/DDBJ databases">
        <title>Sequencing the genomes of 1000 actinobacteria strains.</title>
        <authorList>
            <person name="Klenk H.-P."/>
        </authorList>
    </citation>
    <scope>NUCLEOTIDE SEQUENCE [LARGE SCALE GENOMIC DNA]</scope>
    <source>
        <strain evidence="5 6">DSM 19426</strain>
    </source>
</reference>
<dbReference type="InterPro" id="IPR001078">
    <property type="entry name" value="2-oxoacid_DH_actylTfrase"/>
</dbReference>
<dbReference type="InterPro" id="IPR023213">
    <property type="entry name" value="CAT-like_dom_sf"/>
</dbReference>
<comment type="caution">
    <text evidence="5">The sequence shown here is derived from an EMBL/GenBank/DDBJ whole genome shotgun (WGS) entry which is preliminary data.</text>
</comment>
<dbReference type="EMBL" id="JAVDYG010000001">
    <property type="protein sequence ID" value="MDR7362417.1"/>
    <property type="molecule type" value="Genomic_DNA"/>
</dbReference>
<dbReference type="GO" id="GO:0016746">
    <property type="term" value="F:acyltransferase activity"/>
    <property type="evidence" value="ECO:0007669"/>
    <property type="project" value="UniProtKB-KW"/>
</dbReference>
<dbReference type="PANTHER" id="PTHR43178:SF5">
    <property type="entry name" value="LIPOAMIDE ACYLTRANSFERASE COMPONENT OF BRANCHED-CHAIN ALPHA-KETO ACID DEHYDROGENASE COMPLEX, MITOCHONDRIAL"/>
    <property type="match status" value="1"/>
</dbReference>
<evidence type="ECO:0000256" key="1">
    <source>
        <dbReference type="ARBA" id="ARBA00001938"/>
    </source>
</evidence>
<keyword evidence="3 5" id="KW-0012">Acyltransferase</keyword>
<evidence type="ECO:0000259" key="4">
    <source>
        <dbReference type="Pfam" id="PF00198"/>
    </source>
</evidence>
<gene>
    <name evidence="5" type="ORF">J2S63_001970</name>
</gene>
<evidence type="ECO:0000256" key="3">
    <source>
        <dbReference type="ARBA" id="ARBA00023315"/>
    </source>
</evidence>
<protein>
    <submittedName>
        <fullName evidence="5">Pyruvate/2-oxoglutarate dehydrogenase complex dihydrolipoamide acyltransferase (E2) component</fullName>
    </submittedName>
</protein>
<name>A0ABU2BUV6_9ACTN</name>